<evidence type="ECO:0000259" key="2">
    <source>
        <dbReference type="PROSITE" id="PS50184"/>
    </source>
</evidence>
<dbReference type="GO" id="GO:0005615">
    <property type="term" value="C:extracellular space"/>
    <property type="evidence" value="ECO:0007669"/>
    <property type="project" value="TreeGrafter"/>
</dbReference>
<feature type="chain" id="PRO_5042431263" description="VWFC domain-containing protein" evidence="1">
    <location>
        <begin position="16"/>
        <end position="123"/>
    </location>
</feature>
<dbReference type="OrthoDB" id="6158943at2759"/>
<proteinExistence type="predicted"/>
<dbReference type="Gene3D" id="6.20.200.20">
    <property type="match status" value="1"/>
</dbReference>
<dbReference type="PANTHER" id="PTHR46252">
    <property type="entry name" value="BRORIN FAMILY MEMBER"/>
    <property type="match status" value="1"/>
</dbReference>
<dbReference type="SUPFAM" id="SSF57603">
    <property type="entry name" value="FnI-like domain"/>
    <property type="match status" value="1"/>
</dbReference>
<reference evidence="3" key="1">
    <citation type="submission" date="2022-08" db="UniProtKB">
        <authorList>
            <consortium name="EnsemblMetazoa"/>
        </authorList>
    </citation>
    <scope>IDENTIFICATION</scope>
    <source>
        <strain evidence="3">05x7-T-G4-1.051#20</strain>
    </source>
</reference>
<dbReference type="Pfam" id="PF23334">
    <property type="entry name" value="VWC2L_2nd"/>
    <property type="match status" value="1"/>
</dbReference>
<dbReference type="InterPro" id="IPR001007">
    <property type="entry name" value="VWF_dom"/>
</dbReference>
<sequence>MYSKVLLSLFAVACALPTDLVPTPQCLYNGHIYPPGTFQPSVCVHCQCSSTGQVTCAPQFCPPPICVDAVKDPSKCCPVCPNGRNCRISGDGTVVKFGENYFDGSQECHCPSHGSFEAECIYV</sequence>
<dbReference type="OMA" id="CAPQFCP"/>
<feature type="signal peptide" evidence="1">
    <location>
        <begin position="1"/>
        <end position="15"/>
    </location>
</feature>
<feature type="domain" description="VWFC" evidence="2">
    <location>
        <begin position="24"/>
        <end position="81"/>
    </location>
</feature>
<keyword evidence="1" id="KW-0732">Signal</keyword>
<protein>
    <recommendedName>
        <fullName evidence="2">VWFC domain-containing protein</fullName>
    </recommendedName>
</protein>
<dbReference type="Proteomes" id="UP000005408">
    <property type="component" value="Unassembled WGS sequence"/>
</dbReference>
<organism evidence="3 4">
    <name type="scientific">Magallana gigas</name>
    <name type="common">Pacific oyster</name>
    <name type="synonym">Crassostrea gigas</name>
    <dbReference type="NCBI Taxonomy" id="29159"/>
    <lineage>
        <taxon>Eukaryota</taxon>
        <taxon>Metazoa</taxon>
        <taxon>Spiralia</taxon>
        <taxon>Lophotrochozoa</taxon>
        <taxon>Mollusca</taxon>
        <taxon>Bivalvia</taxon>
        <taxon>Autobranchia</taxon>
        <taxon>Pteriomorphia</taxon>
        <taxon>Ostreida</taxon>
        <taxon>Ostreoidea</taxon>
        <taxon>Ostreidae</taxon>
        <taxon>Magallana</taxon>
    </lineage>
</organism>
<dbReference type="GO" id="GO:0045202">
    <property type="term" value="C:synapse"/>
    <property type="evidence" value="ECO:0007669"/>
    <property type="project" value="UniProtKB-SubCell"/>
</dbReference>
<dbReference type="PROSITE" id="PS50184">
    <property type="entry name" value="VWFC_2"/>
    <property type="match status" value="1"/>
</dbReference>
<dbReference type="SMART" id="SM00214">
    <property type="entry name" value="VWC"/>
    <property type="match status" value="1"/>
</dbReference>
<dbReference type="GO" id="GO:0030514">
    <property type="term" value="P:negative regulation of BMP signaling pathway"/>
    <property type="evidence" value="ECO:0007669"/>
    <property type="project" value="TreeGrafter"/>
</dbReference>
<evidence type="ECO:0000313" key="4">
    <source>
        <dbReference type="Proteomes" id="UP000005408"/>
    </source>
</evidence>
<dbReference type="AlphaFoldDB" id="A0A8W8KE85"/>
<dbReference type="PANTHER" id="PTHR46252:SF3">
    <property type="entry name" value="KIELIN_CHORDIN-LIKE PROTEIN"/>
    <property type="match status" value="1"/>
</dbReference>
<dbReference type="EnsemblMetazoa" id="G23131.1">
    <property type="protein sequence ID" value="G23131.1:cds"/>
    <property type="gene ID" value="G23131"/>
</dbReference>
<evidence type="ECO:0000313" key="3">
    <source>
        <dbReference type="EnsemblMetazoa" id="G23131.2:cds"/>
    </source>
</evidence>
<keyword evidence="4" id="KW-1185">Reference proteome</keyword>
<evidence type="ECO:0000256" key="1">
    <source>
        <dbReference type="SAM" id="SignalP"/>
    </source>
</evidence>
<dbReference type="InterPro" id="IPR042979">
    <property type="entry name" value="VWC2/VWC2L"/>
</dbReference>
<dbReference type="GO" id="GO:0032281">
    <property type="term" value="C:AMPA glutamate receptor complex"/>
    <property type="evidence" value="ECO:0007669"/>
    <property type="project" value="TreeGrafter"/>
</dbReference>
<dbReference type="EnsemblMetazoa" id="G23131.2">
    <property type="protein sequence ID" value="G23131.2:cds"/>
    <property type="gene ID" value="G23131"/>
</dbReference>
<name>A0A8W8KE85_MAGGI</name>
<accession>A0A8W8KE85</accession>
<dbReference type="PROSITE" id="PS01208">
    <property type="entry name" value="VWFC_1"/>
    <property type="match status" value="1"/>
</dbReference>